<comment type="caution">
    <text evidence="2">The sequence shown here is derived from an EMBL/GenBank/DDBJ whole genome shotgun (WGS) entry which is preliminary data.</text>
</comment>
<reference evidence="2 3" key="1">
    <citation type="journal article" date="2012" name="Genome Biol.">
        <title>Genome and low-iron response of an oceanic diatom adapted to chronic iron limitation.</title>
        <authorList>
            <person name="Lommer M."/>
            <person name="Specht M."/>
            <person name="Roy A.S."/>
            <person name="Kraemer L."/>
            <person name="Andreson R."/>
            <person name="Gutowska M.A."/>
            <person name="Wolf J."/>
            <person name="Bergner S.V."/>
            <person name="Schilhabel M.B."/>
            <person name="Klostermeier U.C."/>
            <person name="Beiko R.G."/>
            <person name="Rosenstiel P."/>
            <person name="Hippler M."/>
            <person name="Laroche J."/>
        </authorList>
    </citation>
    <scope>NUCLEOTIDE SEQUENCE [LARGE SCALE GENOMIC DNA]</scope>
    <source>
        <strain evidence="2 3">CCMP1005</strain>
    </source>
</reference>
<feature type="region of interest" description="Disordered" evidence="1">
    <location>
        <begin position="226"/>
        <end position="275"/>
    </location>
</feature>
<name>K0QYG4_THAOC</name>
<evidence type="ECO:0000313" key="2">
    <source>
        <dbReference type="EMBL" id="EJK43755.1"/>
    </source>
</evidence>
<keyword evidence="3" id="KW-1185">Reference proteome</keyword>
<accession>K0QYG4</accession>
<protein>
    <submittedName>
        <fullName evidence="2">Uncharacterized protein</fullName>
    </submittedName>
</protein>
<dbReference type="AlphaFoldDB" id="K0QYG4"/>
<organism evidence="2 3">
    <name type="scientific">Thalassiosira oceanica</name>
    <name type="common">Marine diatom</name>
    <dbReference type="NCBI Taxonomy" id="159749"/>
    <lineage>
        <taxon>Eukaryota</taxon>
        <taxon>Sar</taxon>
        <taxon>Stramenopiles</taxon>
        <taxon>Ochrophyta</taxon>
        <taxon>Bacillariophyta</taxon>
        <taxon>Coscinodiscophyceae</taxon>
        <taxon>Thalassiosirophycidae</taxon>
        <taxon>Thalassiosirales</taxon>
        <taxon>Thalassiosiraceae</taxon>
        <taxon>Thalassiosira</taxon>
    </lineage>
</organism>
<feature type="compositionally biased region" description="Low complexity" evidence="1">
    <location>
        <begin position="248"/>
        <end position="275"/>
    </location>
</feature>
<gene>
    <name evidence="2" type="ORF">THAOC_37769</name>
</gene>
<proteinExistence type="predicted"/>
<evidence type="ECO:0000256" key="1">
    <source>
        <dbReference type="SAM" id="MobiDB-lite"/>
    </source>
</evidence>
<dbReference type="EMBL" id="AGNL01050684">
    <property type="protein sequence ID" value="EJK43755.1"/>
    <property type="molecule type" value="Genomic_DNA"/>
</dbReference>
<evidence type="ECO:0000313" key="3">
    <source>
        <dbReference type="Proteomes" id="UP000266841"/>
    </source>
</evidence>
<sequence>MFVDYDSTLGINDAKFSCICYYGAGQTPAAEDVDFSPLDAILKRERISITKGIVTGHFGWGKPKFTGVLNRGKHTLTNAYKGKIDRPRAIFATPIRGFIGDDAVEDEQNPYAGSDGTINIDAKPWAEQIPYAGSVKQPWEGGIFFALSSKINAGLSVAMTSFGPAALGLTRATIPAYSFVSSDAMGKLFGDSNNFFLTGVVSPQGLLLDGKLDRVSVSRHSEGVVNVKFKPTMSGNKSPSEPSPPSTGSPSAPSKSPTTSPTSSPSKSTSESSPRPTVVLFPVWYKPDESTSDDVLPQNSLRLVTAVKGISAEGFAALVDRNSPVGFNFLAIGPDTPTTNVKHGIVYECTDDASSTSSFNGISHGNEGDCSSTDEKLLDPSPEHKGVLLNFDQPFSDIPAVIATPIYGPERDESSVRCIVESISVSSARVKCGRVALANNLFKYKPIPFTFVAVGATK</sequence>
<dbReference type="Proteomes" id="UP000266841">
    <property type="component" value="Unassembled WGS sequence"/>
</dbReference>